<evidence type="ECO:0000313" key="2">
    <source>
        <dbReference type="EMBL" id="KAK6643433.1"/>
    </source>
</evidence>
<evidence type="ECO:0000313" key="3">
    <source>
        <dbReference type="Proteomes" id="UP001372834"/>
    </source>
</evidence>
<feature type="region of interest" description="Disordered" evidence="1">
    <location>
        <begin position="65"/>
        <end position="84"/>
    </location>
</feature>
<organism evidence="2 3">
    <name type="scientific">Polyplax serrata</name>
    <name type="common">Common mouse louse</name>
    <dbReference type="NCBI Taxonomy" id="468196"/>
    <lineage>
        <taxon>Eukaryota</taxon>
        <taxon>Metazoa</taxon>
        <taxon>Ecdysozoa</taxon>
        <taxon>Arthropoda</taxon>
        <taxon>Hexapoda</taxon>
        <taxon>Insecta</taxon>
        <taxon>Pterygota</taxon>
        <taxon>Neoptera</taxon>
        <taxon>Paraneoptera</taxon>
        <taxon>Psocodea</taxon>
        <taxon>Troctomorpha</taxon>
        <taxon>Phthiraptera</taxon>
        <taxon>Anoplura</taxon>
        <taxon>Polyplacidae</taxon>
        <taxon>Polyplax</taxon>
    </lineage>
</organism>
<dbReference type="AlphaFoldDB" id="A0AAN8XLX9"/>
<reference evidence="2 3" key="1">
    <citation type="submission" date="2023-10" db="EMBL/GenBank/DDBJ databases">
        <title>Genomes of two closely related lineages of the louse Polyplax serrata with different host specificities.</title>
        <authorList>
            <person name="Martinu J."/>
            <person name="Tarabai H."/>
            <person name="Stefka J."/>
            <person name="Hypsa V."/>
        </authorList>
    </citation>
    <scope>NUCLEOTIDE SEQUENCE [LARGE SCALE GENOMIC DNA]</scope>
    <source>
        <strain evidence="2">HR10_N</strain>
    </source>
</reference>
<feature type="region of interest" description="Disordered" evidence="1">
    <location>
        <begin position="1"/>
        <end position="27"/>
    </location>
</feature>
<proteinExistence type="predicted"/>
<dbReference type="Proteomes" id="UP001372834">
    <property type="component" value="Unassembled WGS sequence"/>
</dbReference>
<feature type="compositionally biased region" description="Basic and acidic residues" evidence="1">
    <location>
        <begin position="17"/>
        <end position="27"/>
    </location>
</feature>
<name>A0AAN8XLX9_POLSC</name>
<feature type="compositionally biased region" description="Basic and acidic residues" evidence="1">
    <location>
        <begin position="65"/>
        <end position="76"/>
    </location>
</feature>
<evidence type="ECO:0000256" key="1">
    <source>
        <dbReference type="SAM" id="MobiDB-lite"/>
    </source>
</evidence>
<sequence length="157" mass="18071">MKIERKSFKSLKQTWEQNEKKLPSRAKEVENDDLETIIFRWLVRRERLCGSEELAGKLGRKLEKCSAGQKREERGVDSNPLEENTRRLRPDRNIYSVHAFKSAFSCSLPFGTIGLIKGQRDEWKTTDNSGGGSVSHILEPGTCEPRFLGHPRYKYSS</sequence>
<gene>
    <name evidence="2" type="ORF">RUM43_004938</name>
</gene>
<dbReference type="EMBL" id="JAWJWE010000002">
    <property type="protein sequence ID" value="KAK6643433.1"/>
    <property type="molecule type" value="Genomic_DNA"/>
</dbReference>
<accession>A0AAN8XLX9</accession>
<protein>
    <submittedName>
        <fullName evidence="2">Uncharacterized protein</fullName>
    </submittedName>
</protein>
<comment type="caution">
    <text evidence="2">The sequence shown here is derived from an EMBL/GenBank/DDBJ whole genome shotgun (WGS) entry which is preliminary data.</text>
</comment>